<dbReference type="Pfam" id="PF02620">
    <property type="entry name" value="YceD"/>
    <property type="match status" value="1"/>
</dbReference>
<dbReference type="KEGG" id="pcon:B0A89_00085"/>
<evidence type="ECO:0000256" key="1">
    <source>
        <dbReference type="SAM" id="MobiDB-lite"/>
    </source>
</evidence>
<reference evidence="2 3" key="1">
    <citation type="submission" date="2017-03" db="EMBL/GenBank/DDBJ databases">
        <title>Genome sequence of Paracoccus contaminans isolated from a water microcosm.</title>
        <authorList>
            <person name="Aurass P."/>
            <person name="Karste S."/>
            <person name="Trost E."/>
            <person name="Glaeser S.P."/>
            <person name="Kaempfer P."/>
            <person name="Flieger A."/>
        </authorList>
    </citation>
    <scope>NUCLEOTIDE SEQUENCE [LARGE SCALE GENOMIC DNA]</scope>
    <source>
        <strain evidence="3">RKI 16-01929T\LMG 29738T\CCM 8701T\CIP 111112T</strain>
    </source>
</reference>
<organism evidence="2 3">
    <name type="scientific">Paracoccus contaminans</name>
    <dbReference type="NCBI Taxonomy" id="1945662"/>
    <lineage>
        <taxon>Bacteria</taxon>
        <taxon>Pseudomonadati</taxon>
        <taxon>Pseudomonadota</taxon>
        <taxon>Alphaproteobacteria</taxon>
        <taxon>Rhodobacterales</taxon>
        <taxon>Paracoccaceae</taxon>
        <taxon>Paracoccus</taxon>
    </lineage>
</organism>
<feature type="region of interest" description="Disordered" evidence="1">
    <location>
        <begin position="147"/>
        <end position="172"/>
    </location>
</feature>
<keyword evidence="3" id="KW-1185">Reference proteome</keyword>
<dbReference type="OrthoDB" id="8443793at2"/>
<dbReference type="InterPro" id="IPR003772">
    <property type="entry name" value="YceD"/>
</dbReference>
<feature type="compositionally biased region" description="Low complexity" evidence="1">
    <location>
        <begin position="147"/>
        <end position="161"/>
    </location>
</feature>
<dbReference type="STRING" id="1945662.B0A89_00085"/>
<proteinExistence type="predicted"/>
<accession>A0A1W6CTT7</accession>
<evidence type="ECO:0000313" key="2">
    <source>
        <dbReference type="EMBL" id="ARJ68297.1"/>
    </source>
</evidence>
<dbReference type="RefSeq" id="WP_085376401.1">
    <property type="nucleotide sequence ID" value="NZ_CP020612.1"/>
</dbReference>
<dbReference type="EMBL" id="CP020612">
    <property type="protein sequence ID" value="ARJ68297.1"/>
    <property type="molecule type" value="Genomic_DNA"/>
</dbReference>
<evidence type="ECO:0000313" key="3">
    <source>
        <dbReference type="Proteomes" id="UP000193017"/>
    </source>
</evidence>
<dbReference type="AlphaFoldDB" id="A0A1W6CTT7"/>
<sequence length="184" mass="19213">MSPVPFSHPVRVAHLNPRKPADLTLAPDAQARARIAQALDLTDLPAVTLDARITAAPHGAWVLTGRLAARVVQPCVVTLAPVESVIDEPVRRLYSPHALDPHPDSAGAEIEMPDEETEPLGSFIDAGAVLVEALSLALPLYPRAPGAEAPAPDGGEGMPAATDDADGQRPFAGLAAMLARRNDP</sequence>
<evidence type="ECO:0008006" key="4">
    <source>
        <dbReference type="Google" id="ProtNLM"/>
    </source>
</evidence>
<gene>
    <name evidence="2" type="ORF">B0A89_00085</name>
</gene>
<name>A0A1W6CTT7_9RHOB</name>
<protein>
    <recommendedName>
        <fullName evidence="4">DUF177 domain-containing protein</fullName>
    </recommendedName>
</protein>
<dbReference type="Proteomes" id="UP000193017">
    <property type="component" value="Chromosome"/>
</dbReference>